<evidence type="ECO:0000313" key="4">
    <source>
        <dbReference type="EMBL" id="KPL88834.1"/>
    </source>
</evidence>
<dbReference type="PANTHER" id="PTHR44591">
    <property type="entry name" value="STRESS RESPONSE REGULATOR PROTEIN 1"/>
    <property type="match status" value="1"/>
</dbReference>
<dbReference type="GO" id="GO:0016301">
    <property type="term" value="F:kinase activity"/>
    <property type="evidence" value="ECO:0007669"/>
    <property type="project" value="UniProtKB-KW"/>
</dbReference>
<dbReference type="InterPro" id="IPR011006">
    <property type="entry name" value="CheY-like_superfamily"/>
</dbReference>
<evidence type="ECO:0000256" key="1">
    <source>
        <dbReference type="ARBA" id="ARBA00022553"/>
    </source>
</evidence>
<protein>
    <submittedName>
        <fullName evidence="4">Histidine kinase</fullName>
    </submittedName>
</protein>
<dbReference type="AlphaFoldDB" id="A0A0N8GSB5"/>
<dbReference type="Pfam" id="PF00072">
    <property type="entry name" value="Response_reg"/>
    <property type="match status" value="1"/>
</dbReference>
<comment type="caution">
    <text evidence="4">The sequence shown here is derived from an EMBL/GenBank/DDBJ whole genome shotgun (WGS) entry which is preliminary data.</text>
</comment>
<dbReference type="Proteomes" id="UP000050277">
    <property type="component" value="Unassembled WGS sequence"/>
</dbReference>
<dbReference type="InterPro" id="IPR001789">
    <property type="entry name" value="Sig_transdc_resp-reg_receiver"/>
</dbReference>
<dbReference type="OrthoDB" id="9782655at2"/>
<dbReference type="SUPFAM" id="SSF52172">
    <property type="entry name" value="CheY-like"/>
    <property type="match status" value="1"/>
</dbReference>
<dbReference type="RefSeq" id="WP_054534135.1">
    <property type="nucleotide sequence ID" value="NZ_LGKP01000015.1"/>
</dbReference>
<feature type="modified residue" description="4-aspartylphosphate" evidence="2">
    <location>
        <position position="60"/>
    </location>
</feature>
<proteinExistence type="predicted"/>
<keyword evidence="4" id="KW-0808">Transferase</keyword>
<reference evidence="4 5" key="1">
    <citation type="submission" date="2015-07" db="EMBL/GenBank/DDBJ databases">
        <title>Whole genome sequence of Herpetosiphon geysericola DSM 7119.</title>
        <authorList>
            <person name="Hemp J."/>
            <person name="Ward L.M."/>
            <person name="Pace L.A."/>
            <person name="Fischer W.W."/>
        </authorList>
    </citation>
    <scope>NUCLEOTIDE SEQUENCE [LARGE SCALE GENOMIC DNA]</scope>
    <source>
        <strain evidence="4 5">DSM 7119</strain>
    </source>
</reference>
<dbReference type="STRING" id="70996.SE18_09135"/>
<evidence type="ECO:0000256" key="2">
    <source>
        <dbReference type="PROSITE-ProRule" id="PRU00169"/>
    </source>
</evidence>
<dbReference type="InterPro" id="IPR050595">
    <property type="entry name" value="Bact_response_regulator"/>
</dbReference>
<dbReference type="GO" id="GO:0000160">
    <property type="term" value="P:phosphorelay signal transduction system"/>
    <property type="evidence" value="ECO:0007669"/>
    <property type="project" value="InterPro"/>
</dbReference>
<sequence>MTNAVRNPAIILVEDEPDILIILHRIMRDLTGGYDIVTVNSAQDALGVLTERSCPLLITDHNMPGMTGTQLTQVVKQDYADTKVIIITAYATPEVERTARTAGVDYFLTKPFSLDRLEQIIKEVLGKV</sequence>
<gene>
    <name evidence="4" type="ORF">SE18_09135</name>
</gene>
<dbReference type="PANTHER" id="PTHR44591:SF23">
    <property type="entry name" value="CHEY SUBFAMILY"/>
    <property type="match status" value="1"/>
</dbReference>
<accession>A0A0N8GSB5</accession>
<dbReference type="SMART" id="SM00448">
    <property type="entry name" value="REC"/>
    <property type="match status" value="1"/>
</dbReference>
<feature type="domain" description="Response regulatory" evidence="3">
    <location>
        <begin position="9"/>
        <end position="125"/>
    </location>
</feature>
<keyword evidence="4" id="KW-0418">Kinase</keyword>
<keyword evidence="1 2" id="KW-0597">Phosphoprotein</keyword>
<evidence type="ECO:0000313" key="5">
    <source>
        <dbReference type="Proteomes" id="UP000050277"/>
    </source>
</evidence>
<keyword evidence="5" id="KW-1185">Reference proteome</keyword>
<organism evidence="4 5">
    <name type="scientific">Herpetosiphon geysericola</name>
    <dbReference type="NCBI Taxonomy" id="70996"/>
    <lineage>
        <taxon>Bacteria</taxon>
        <taxon>Bacillati</taxon>
        <taxon>Chloroflexota</taxon>
        <taxon>Chloroflexia</taxon>
        <taxon>Herpetosiphonales</taxon>
        <taxon>Herpetosiphonaceae</taxon>
        <taxon>Herpetosiphon</taxon>
    </lineage>
</organism>
<dbReference type="Gene3D" id="3.40.50.2300">
    <property type="match status" value="1"/>
</dbReference>
<dbReference type="PROSITE" id="PS50110">
    <property type="entry name" value="RESPONSE_REGULATORY"/>
    <property type="match status" value="1"/>
</dbReference>
<dbReference type="EMBL" id="LGKP01000015">
    <property type="protein sequence ID" value="KPL88834.1"/>
    <property type="molecule type" value="Genomic_DNA"/>
</dbReference>
<name>A0A0N8GSB5_9CHLR</name>
<evidence type="ECO:0000259" key="3">
    <source>
        <dbReference type="PROSITE" id="PS50110"/>
    </source>
</evidence>